<dbReference type="InterPro" id="IPR053216">
    <property type="entry name" value="Appressorial_penetr-assoc"/>
</dbReference>
<keyword evidence="3" id="KW-1185">Reference proteome</keyword>
<reference evidence="2" key="1">
    <citation type="submission" date="2013-11" db="EMBL/GenBank/DDBJ databases">
        <title>Genome sequence of the fusiform rust pathogen reveals effectors for host alternation and coevolution with pine.</title>
        <authorList>
            <consortium name="DOE Joint Genome Institute"/>
            <person name="Smith K."/>
            <person name="Pendleton A."/>
            <person name="Kubisiak T."/>
            <person name="Anderson C."/>
            <person name="Salamov A."/>
            <person name="Aerts A."/>
            <person name="Riley R."/>
            <person name="Clum A."/>
            <person name="Lindquist E."/>
            <person name="Ence D."/>
            <person name="Campbell M."/>
            <person name="Kronenberg Z."/>
            <person name="Feau N."/>
            <person name="Dhillon B."/>
            <person name="Hamelin R."/>
            <person name="Burleigh J."/>
            <person name="Smith J."/>
            <person name="Yandell M."/>
            <person name="Nelson C."/>
            <person name="Grigoriev I."/>
            <person name="Davis J."/>
        </authorList>
    </citation>
    <scope>NUCLEOTIDE SEQUENCE</scope>
    <source>
        <strain evidence="2">G11</strain>
    </source>
</reference>
<proteinExistence type="predicted"/>
<sequence length="251" mass="26892">MFITAHIVTTLLLIRLALAAPPSSNATVCKPNSAQNSTTLHRLARQSGSAQNGSPTGNLSASLTSPNNFINFCISKEALGARLMNGSQAKDNYTCNGIPMGMIPAPNRMPTCKFKHPVNFSKLKANTTFDVILTIHNMITGVFTNPENTYLSAPQHLDPNTKKVIGHAHIVIQNISAINTTKTLNPHTFSFFKGINSPVGNDHTSTVEVTGGLPAGAYRLSSMLSAANHQPVLSGIAQRGSFDDMVYFTLE</sequence>
<dbReference type="EMBL" id="MU167224">
    <property type="protein sequence ID" value="KAG0149808.1"/>
    <property type="molecule type" value="Genomic_DNA"/>
</dbReference>
<gene>
    <name evidence="2" type="ORF">CROQUDRAFT_131010</name>
</gene>
<comment type="caution">
    <text evidence="2">The sequence shown here is derived from an EMBL/GenBank/DDBJ whole genome shotgun (WGS) entry which is preliminary data.</text>
</comment>
<name>A0A9P6NT48_9BASI</name>
<protein>
    <submittedName>
        <fullName evidence="2">Uncharacterized protein</fullName>
    </submittedName>
</protein>
<dbReference type="Proteomes" id="UP000886653">
    <property type="component" value="Unassembled WGS sequence"/>
</dbReference>
<dbReference type="PANTHER" id="PTHR34587">
    <property type="entry name" value="VWFA DOMAIN-CONTAINING PROTEIN"/>
    <property type="match status" value="1"/>
</dbReference>
<feature type="chain" id="PRO_5040145889" evidence="1">
    <location>
        <begin position="20"/>
        <end position="251"/>
    </location>
</feature>
<dbReference type="OrthoDB" id="2336871at2759"/>
<organism evidence="2 3">
    <name type="scientific">Cronartium quercuum f. sp. fusiforme G11</name>
    <dbReference type="NCBI Taxonomy" id="708437"/>
    <lineage>
        <taxon>Eukaryota</taxon>
        <taxon>Fungi</taxon>
        <taxon>Dikarya</taxon>
        <taxon>Basidiomycota</taxon>
        <taxon>Pucciniomycotina</taxon>
        <taxon>Pucciniomycetes</taxon>
        <taxon>Pucciniales</taxon>
        <taxon>Coleosporiaceae</taxon>
        <taxon>Cronartium</taxon>
    </lineage>
</organism>
<dbReference type="PANTHER" id="PTHR34587:SF2">
    <property type="entry name" value="G-PROTEIN COUPLED RECEPTORS FAMILY 1 PROFILE DOMAIN-CONTAINING PROTEIN"/>
    <property type="match status" value="1"/>
</dbReference>
<evidence type="ECO:0000313" key="2">
    <source>
        <dbReference type="EMBL" id="KAG0149808.1"/>
    </source>
</evidence>
<evidence type="ECO:0000256" key="1">
    <source>
        <dbReference type="SAM" id="SignalP"/>
    </source>
</evidence>
<evidence type="ECO:0000313" key="3">
    <source>
        <dbReference type="Proteomes" id="UP000886653"/>
    </source>
</evidence>
<feature type="signal peptide" evidence="1">
    <location>
        <begin position="1"/>
        <end position="19"/>
    </location>
</feature>
<dbReference type="AlphaFoldDB" id="A0A9P6NT48"/>
<accession>A0A9P6NT48</accession>
<keyword evidence="1" id="KW-0732">Signal</keyword>